<evidence type="ECO:0000256" key="1">
    <source>
        <dbReference type="SAM" id="Phobius"/>
    </source>
</evidence>
<keyword evidence="2" id="KW-0732">Signal</keyword>
<feature type="transmembrane region" description="Helical" evidence="1">
    <location>
        <begin position="46"/>
        <end position="68"/>
    </location>
</feature>
<evidence type="ECO:0000313" key="4">
    <source>
        <dbReference type="Proteomes" id="UP000777935"/>
    </source>
</evidence>
<feature type="transmembrane region" description="Helical" evidence="1">
    <location>
        <begin position="75"/>
        <end position="94"/>
    </location>
</feature>
<accession>A0ABX2IV54</accession>
<keyword evidence="1" id="KW-1133">Transmembrane helix</keyword>
<comment type="caution">
    <text evidence="3">The sequence shown here is derived from an EMBL/GenBank/DDBJ whole genome shotgun (WGS) entry which is preliminary data.</text>
</comment>
<dbReference type="RefSeq" id="WP_174139944.1">
    <property type="nucleotide sequence ID" value="NZ_JABUFE010000019.1"/>
</dbReference>
<keyword evidence="4" id="KW-1185">Reference proteome</keyword>
<proteinExistence type="predicted"/>
<reference evidence="3 4" key="1">
    <citation type="submission" date="2020-06" db="EMBL/GenBank/DDBJ databases">
        <title>Sulfitobacter algicola sp. nov., isolated from green algae.</title>
        <authorList>
            <person name="Wang C."/>
        </authorList>
    </citation>
    <scope>NUCLEOTIDE SEQUENCE [LARGE SCALE GENOMIC DNA]</scope>
    <source>
        <strain evidence="3 4">1151</strain>
    </source>
</reference>
<organism evidence="3 4">
    <name type="scientific">Parasulfitobacter algicola</name>
    <dbReference type="NCBI Taxonomy" id="2614809"/>
    <lineage>
        <taxon>Bacteria</taxon>
        <taxon>Pseudomonadati</taxon>
        <taxon>Pseudomonadota</taxon>
        <taxon>Alphaproteobacteria</taxon>
        <taxon>Rhodobacterales</taxon>
        <taxon>Roseobacteraceae</taxon>
        <taxon>Parasulfitobacter</taxon>
    </lineage>
</organism>
<dbReference type="Proteomes" id="UP000777935">
    <property type="component" value="Unassembled WGS sequence"/>
</dbReference>
<gene>
    <name evidence="3" type="ORF">HRQ87_18575</name>
</gene>
<evidence type="ECO:0000256" key="2">
    <source>
        <dbReference type="SAM" id="SignalP"/>
    </source>
</evidence>
<dbReference type="Pfam" id="PF04956">
    <property type="entry name" value="TrbC"/>
    <property type="match status" value="1"/>
</dbReference>
<protein>
    <submittedName>
        <fullName evidence="3">TrbC/VirB2 family protein</fullName>
    </submittedName>
</protein>
<dbReference type="EMBL" id="JABUFE010000019">
    <property type="protein sequence ID" value="NSX56792.1"/>
    <property type="molecule type" value="Genomic_DNA"/>
</dbReference>
<name>A0ABX2IV54_9RHOB</name>
<feature type="signal peptide" evidence="2">
    <location>
        <begin position="1"/>
        <end position="30"/>
    </location>
</feature>
<dbReference type="InterPro" id="IPR007039">
    <property type="entry name" value="TrbC/VirB2"/>
</dbReference>
<sequence>MNAPSKMNKRGAVICMAIVLVLHSAGPASAQGFGDFLNNILDEFNAIRTPLAIIALMIVGVAYAFNFFDLRKTAYAVIGIIIIFSAAQLVALITGG</sequence>
<keyword evidence="1" id="KW-0472">Membrane</keyword>
<feature type="chain" id="PRO_5046915511" evidence="2">
    <location>
        <begin position="31"/>
        <end position="96"/>
    </location>
</feature>
<evidence type="ECO:0000313" key="3">
    <source>
        <dbReference type="EMBL" id="NSX56792.1"/>
    </source>
</evidence>
<keyword evidence="1" id="KW-0812">Transmembrane</keyword>